<dbReference type="GO" id="GO:0016567">
    <property type="term" value="P:protein ubiquitination"/>
    <property type="evidence" value="ECO:0007669"/>
    <property type="project" value="UniProtKB-UniRule"/>
</dbReference>
<proteinExistence type="inferred from homology"/>
<dbReference type="SUPFAM" id="SSF57850">
    <property type="entry name" value="RING/U-box"/>
    <property type="match status" value="1"/>
</dbReference>
<keyword evidence="1 5" id="KW-0479">Metal-binding</keyword>
<comment type="similarity">
    <text evidence="5">Belongs to the E3 ubiquitin-protein ligase UBR1-like family.</text>
</comment>
<dbReference type="Gene3D" id="2.10.110.30">
    <property type="match status" value="1"/>
</dbReference>
<evidence type="ECO:0000256" key="5">
    <source>
        <dbReference type="RuleBase" id="RU366018"/>
    </source>
</evidence>
<dbReference type="GO" id="GO:0005737">
    <property type="term" value="C:cytoplasm"/>
    <property type="evidence" value="ECO:0007669"/>
    <property type="project" value="TreeGrafter"/>
</dbReference>
<evidence type="ECO:0000256" key="6">
    <source>
        <dbReference type="SAM" id="Coils"/>
    </source>
</evidence>
<evidence type="ECO:0000256" key="2">
    <source>
        <dbReference type="ARBA" id="ARBA00022771"/>
    </source>
</evidence>
<dbReference type="AlphaFoldDB" id="A0AA86NFA1"/>
<reference evidence="9 10" key="2">
    <citation type="submission" date="2024-07" db="EMBL/GenBank/DDBJ databases">
        <authorList>
            <person name="Akdeniz Z."/>
        </authorList>
    </citation>
    <scope>NUCLEOTIDE SEQUENCE [LARGE SCALE GENOMIC DNA]</scope>
</reference>
<comment type="function">
    <text evidence="5">Ubiquitin ligase protein which is a component of the N-end rule pathway. Recognizes and binds to proteins bearing specific N-terminal residues that are destabilizing according to the N-end rule, leading to their ubiquitination and subsequent degradation.</text>
</comment>
<comment type="catalytic activity">
    <reaction evidence="5">
        <text>S-ubiquitinyl-[E2 ubiquitin-conjugating enzyme]-L-cysteine + [acceptor protein]-L-lysine = [E2 ubiquitin-conjugating enzyme]-L-cysteine + N(6)-ubiquitinyl-[acceptor protein]-L-lysine.</text>
        <dbReference type="EC" id="2.3.2.27"/>
    </reaction>
</comment>
<dbReference type="EMBL" id="CAXDID020000235">
    <property type="protein sequence ID" value="CAL6061615.1"/>
    <property type="molecule type" value="Genomic_DNA"/>
</dbReference>
<organism evidence="8">
    <name type="scientific">Hexamita inflata</name>
    <dbReference type="NCBI Taxonomy" id="28002"/>
    <lineage>
        <taxon>Eukaryota</taxon>
        <taxon>Metamonada</taxon>
        <taxon>Diplomonadida</taxon>
        <taxon>Hexamitidae</taxon>
        <taxon>Hexamitinae</taxon>
        <taxon>Hexamita</taxon>
    </lineage>
</organism>
<dbReference type="GO" id="GO:0008270">
    <property type="term" value="F:zinc ion binding"/>
    <property type="evidence" value="ECO:0007669"/>
    <property type="project" value="UniProtKB-UniRule"/>
</dbReference>
<dbReference type="CDD" id="cd19670">
    <property type="entry name" value="UBR-box_UBR1_2_3"/>
    <property type="match status" value="1"/>
</dbReference>
<gene>
    <name evidence="9" type="ORF">HINF_LOCUS49795</name>
    <name evidence="8" type="ORF">HINF_LOCUS5878</name>
</gene>
<keyword evidence="10" id="KW-1185">Reference proteome</keyword>
<dbReference type="EC" id="2.3.2.27" evidence="5"/>
<evidence type="ECO:0000256" key="3">
    <source>
        <dbReference type="ARBA" id="ARBA00022833"/>
    </source>
</evidence>
<dbReference type="Pfam" id="PF02207">
    <property type="entry name" value="zf-UBR"/>
    <property type="match status" value="1"/>
</dbReference>
<dbReference type="GO" id="GO:0071596">
    <property type="term" value="P:ubiquitin-dependent protein catabolic process via the N-end rule pathway"/>
    <property type="evidence" value="ECO:0007669"/>
    <property type="project" value="UniProtKB-UniRule"/>
</dbReference>
<name>A0AA86NFA1_9EUKA</name>
<feature type="zinc finger region" description="UBR-type" evidence="4">
    <location>
        <begin position="33"/>
        <end position="103"/>
    </location>
</feature>
<dbReference type="PANTHER" id="PTHR21497:SF24">
    <property type="entry name" value="E3 UBIQUITIN-PROTEIN LIGASE UBR1"/>
    <property type="match status" value="1"/>
</dbReference>
<dbReference type="Proteomes" id="UP001642409">
    <property type="component" value="Unassembled WGS sequence"/>
</dbReference>
<sequence length="1153" mass="134427">MTILEYFESITKRSANIEIIKQFALQQHKQIKQQCCQNIYEHQICFLCQSCTEDPGVLQCNKCFLDSNHEGHTWEAKNGIKGRCDCGDIVAIQPSAFCSTHQIQQQRKVISNTDNIENVIHELWLFINQETNEENVIQIIEDSEALTQIVSVLCLISDENITCDELIQSITQSNFQIFYKQTKQKSCNSLFSRQLSLQQSTQSRLYTTILPSNQFFRNYSFRQIGLYINTIINTSNDNVIHSLSQILNEPLGLYYAGKWGTLDAIIQGIYDLVVKFHNNGKQIVQNKQQQIVDSILAFQGFNYLKKFTAVHSILYYSDSYFENVQNIQQTLAISYSFDPNTKYNNGHKIIYGYSAISQLLIFMWYPNQEIFNNLNLKRIDDQEAEQLCQHYSSIQNNMLFTTQNIDFHVQKIVKIMQSFLKQEQNENVFNIAPLYIPQLYLCSVSRIYKVSVQVLVKKVHQYFSELPLNDLLKKMVYHLIISQKWHILIDQHKIYKQNLADFQKSKEIIDQKIECLFLRYQQIFIIQCLLPLIDDWYSFVTQIFDNDSEAVLHFITLIIFLPLNLNKCDYLKFFLSSTFSDTTTLQSLYDTLNLTYSKNQIYHTFEEIFTSKQLLPLQNEKLELKTKEFIEPMFAFNIEKFYQHLEVLPERVENGLSSVNPFCSSLFMGEYLQNLGLEIITQFQDNEALFSSCLNALRILNCTGYKITNIISEIKNAKIAKLYKVQLNQTNIGAAKIKMMLFLNKKEDKGTSVLEQIKTEDGLNSNQIDECVICHMPIDEIFYVPLQISLHVNQDNHLYQCGDLVRIEKICPHKHHLNCILKSQQYVCSICKLQYQQILMQLTNPQISYYDFNDFNIPVVKNQLLIQKCKETAGLNTIFQHMSYIEYLMKFQQINIKSQEFTEIISNIVCLIKQILVVTKLNKQFNPCSVYNQIQDLVSFNVLQKYLLNQIDFTTFLQSLNTIFEKKQLFTTKLYSNTYNLFKEMLTKAPLCFCQKQINIQRNDAITTQCLACGSFSHGKCLRISDGFIICPQCHSNLGQLFLEGNIIAKSATMVYTGLYQTKFGENQDSIYGEELFLKANNLQYLAFLLTTNSFSKYIDVHDIKYLASIYPVSEVQQMDMIRLTQENKITQEQLDTLYSELQEEEESEESEI</sequence>
<comment type="caution">
    <text evidence="8">The sequence shown here is derived from an EMBL/GenBank/DDBJ whole genome shotgun (WGS) entry which is preliminary data.</text>
</comment>
<feature type="domain" description="UBR-type" evidence="7">
    <location>
        <begin position="33"/>
        <end position="103"/>
    </location>
</feature>
<dbReference type="SMART" id="SM00396">
    <property type="entry name" value="ZnF_UBR1"/>
    <property type="match status" value="1"/>
</dbReference>
<protein>
    <recommendedName>
        <fullName evidence="5">E3 ubiquitin-protein ligase</fullName>
        <ecNumber evidence="5">2.3.2.27</ecNumber>
    </recommendedName>
</protein>
<keyword evidence="3 5" id="KW-0862">Zinc</keyword>
<evidence type="ECO:0000256" key="4">
    <source>
        <dbReference type="PROSITE-ProRule" id="PRU00508"/>
    </source>
</evidence>
<dbReference type="InterPro" id="IPR003126">
    <property type="entry name" value="Znf_UBR"/>
</dbReference>
<evidence type="ECO:0000259" key="7">
    <source>
        <dbReference type="PROSITE" id="PS51157"/>
    </source>
</evidence>
<accession>A0AA86NFA1</accession>
<dbReference type="PANTHER" id="PTHR21497">
    <property type="entry name" value="UBIQUITIN LIGASE E3 ALPHA-RELATED"/>
    <property type="match status" value="1"/>
</dbReference>
<dbReference type="PROSITE" id="PS51157">
    <property type="entry name" value="ZF_UBR"/>
    <property type="match status" value="1"/>
</dbReference>
<dbReference type="InterPro" id="IPR039164">
    <property type="entry name" value="UBR1-like"/>
</dbReference>
<keyword evidence="6" id="KW-0175">Coiled coil</keyword>
<dbReference type="GO" id="GO:0000151">
    <property type="term" value="C:ubiquitin ligase complex"/>
    <property type="evidence" value="ECO:0007669"/>
    <property type="project" value="TreeGrafter"/>
</dbReference>
<feature type="coiled-coil region" evidence="6">
    <location>
        <begin position="1121"/>
        <end position="1152"/>
    </location>
</feature>
<evidence type="ECO:0000256" key="1">
    <source>
        <dbReference type="ARBA" id="ARBA00022723"/>
    </source>
</evidence>
<keyword evidence="5" id="KW-0808">Transferase</keyword>
<dbReference type="GO" id="GO:0061630">
    <property type="term" value="F:ubiquitin protein ligase activity"/>
    <property type="evidence" value="ECO:0007669"/>
    <property type="project" value="UniProtKB-UniRule"/>
</dbReference>
<keyword evidence="2 5" id="KW-0863">Zinc-finger</keyword>
<keyword evidence="5" id="KW-0833">Ubl conjugation pathway</keyword>
<evidence type="ECO:0000313" key="9">
    <source>
        <dbReference type="EMBL" id="CAL6061615.1"/>
    </source>
</evidence>
<reference evidence="8" key="1">
    <citation type="submission" date="2023-06" db="EMBL/GenBank/DDBJ databases">
        <authorList>
            <person name="Kurt Z."/>
        </authorList>
    </citation>
    <scope>NUCLEOTIDE SEQUENCE</scope>
</reference>
<evidence type="ECO:0000313" key="10">
    <source>
        <dbReference type="Proteomes" id="UP001642409"/>
    </source>
</evidence>
<comment type="pathway">
    <text evidence="5">Protein modification; protein ubiquitination.</text>
</comment>
<dbReference type="EMBL" id="CATOUU010000153">
    <property type="protein sequence ID" value="CAI9918233.1"/>
    <property type="molecule type" value="Genomic_DNA"/>
</dbReference>
<evidence type="ECO:0000313" key="8">
    <source>
        <dbReference type="EMBL" id="CAI9918233.1"/>
    </source>
</evidence>